<evidence type="ECO:0000313" key="2">
    <source>
        <dbReference type="EMBL" id="SIS09208.1"/>
    </source>
</evidence>
<accession>A0A1N7G9I6</accession>
<organism evidence="2 3">
    <name type="scientific">Williamsia sterculiae</name>
    <dbReference type="NCBI Taxonomy" id="1344003"/>
    <lineage>
        <taxon>Bacteria</taxon>
        <taxon>Bacillati</taxon>
        <taxon>Actinomycetota</taxon>
        <taxon>Actinomycetes</taxon>
        <taxon>Mycobacteriales</taxon>
        <taxon>Nocardiaceae</taxon>
        <taxon>Williamsia</taxon>
    </lineage>
</organism>
<name>A0A1N7G9I6_9NOCA</name>
<reference evidence="2 3" key="1">
    <citation type="submission" date="2017-01" db="EMBL/GenBank/DDBJ databases">
        <authorList>
            <person name="Mah S.A."/>
            <person name="Swanson W.J."/>
            <person name="Moy G.W."/>
            <person name="Vacquier V.D."/>
        </authorList>
    </citation>
    <scope>NUCLEOTIDE SEQUENCE [LARGE SCALE GENOMIC DNA]</scope>
    <source>
        <strain evidence="2 3">CPCC 203464</strain>
    </source>
</reference>
<evidence type="ECO:0000256" key="1">
    <source>
        <dbReference type="SAM" id="SignalP"/>
    </source>
</evidence>
<proteinExistence type="predicted"/>
<dbReference type="InterPro" id="IPR000801">
    <property type="entry name" value="Esterase-like"/>
</dbReference>
<dbReference type="Gene3D" id="3.40.50.1820">
    <property type="entry name" value="alpha/beta hydrolase"/>
    <property type="match status" value="1"/>
</dbReference>
<dbReference type="STRING" id="1344003.SAMN05445060_2627"/>
<keyword evidence="3" id="KW-1185">Reference proteome</keyword>
<dbReference type="PANTHER" id="PTHR48098:SF1">
    <property type="entry name" value="DIACYLGLYCEROL ACYLTRANSFERASE_MYCOLYLTRANSFERASE AG85A"/>
    <property type="match status" value="1"/>
</dbReference>
<dbReference type="Proteomes" id="UP000186218">
    <property type="component" value="Unassembled WGS sequence"/>
</dbReference>
<dbReference type="OrthoDB" id="4510758at2"/>
<dbReference type="InterPro" id="IPR050583">
    <property type="entry name" value="Mycobacterial_A85_antigen"/>
</dbReference>
<dbReference type="PANTHER" id="PTHR48098">
    <property type="entry name" value="ENTEROCHELIN ESTERASE-RELATED"/>
    <property type="match status" value="1"/>
</dbReference>
<dbReference type="Pfam" id="PF00756">
    <property type="entry name" value="Esterase"/>
    <property type="match status" value="1"/>
</dbReference>
<protein>
    <submittedName>
        <fullName evidence="2">S-formylglutathione hydrolase FrmB</fullName>
    </submittedName>
</protein>
<keyword evidence="1" id="KW-0732">Signal</keyword>
<feature type="signal peptide" evidence="1">
    <location>
        <begin position="1"/>
        <end position="34"/>
    </location>
</feature>
<gene>
    <name evidence="2" type="ORF">SAMN05445060_2627</name>
</gene>
<dbReference type="InterPro" id="IPR029058">
    <property type="entry name" value="AB_hydrolase_fold"/>
</dbReference>
<evidence type="ECO:0000313" key="3">
    <source>
        <dbReference type="Proteomes" id="UP000186218"/>
    </source>
</evidence>
<keyword evidence="2" id="KW-0378">Hydrolase</keyword>
<dbReference type="EMBL" id="FTNT01000007">
    <property type="protein sequence ID" value="SIS09208.1"/>
    <property type="molecule type" value="Genomic_DNA"/>
</dbReference>
<feature type="chain" id="PRO_5012207531" evidence="1">
    <location>
        <begin position="35"/>
        <end position="343"/>
    </location>
</feature>
<sequence length="343" mass="36235">MVRNSISANCFRTVVIVVSSIAVVFGAGTATSLAAPSSGGSSPVATAAAAATLTKIAYPNPRRAQLSVYSPAMRKVVRVDVLVPANRTKPHPTLYLLDGIDAGVYTGYRESGWTDQTDVAAFMADKDVNVVLPIGGTAAYYTDWQRDDPILGRNKWETFLADELPPLIDKTFAGNGTNVIGGLSMGATGAMALAVRHPDLYTGVMALSGALDLRSLAAKQAVQGTVLTRGGNPNSMWGQVDDPDWAAHDPAAHVSALRGKTIYVAVGNGTPDLRLGLAGLASPVGGFLESASLASTRDFQVAARRAGVDVTYNFRTGLHSWGYWKQDLHRAWPTLATALRLPR</sequence>
<dbReference type="AlphaFoldDB" id="A0A1N7G9I6"/>
<dbReference type="GO" id="GO:0016747">
    <property type="term" value="F:acyltransferase activity, transferring groups other than amino-acyl groups"/>
    <property type="evidence" value="ECO:0007669"/>
    <property type="project" value="TreeGrafter"/>
</dbReference>
<dbReference type="GO" id="GO:0016787">
    <property type="term" value="F:hydrolase activity"/>
    <property type="evidence" value="ECO:0007669"/>
    <property type="project" value="UniProtKB-KW"/>
</dbReference>
<dbReference type="SUPFAM" id="SSF53474">
    <property type="entry name" value="alpha/beta-Hydrolases"/>
    <property type="match status" value="1"/>
</dbReference>